<protein>
    <recommendedName>
        <fullName evidence="3">DUF192 domain-containing protein</fullName>
    </recommendedName>
</protein>
<dbReference type="PANTHER" id="PTHR37953">
    <property type="entry name" value="UPF0127 PROTEIN MJ1496"/>
    <property type="match status" value="1"/>
</dbReference>
<dbReference type="STRING" id="1763537.ULVI_01955"/>
<dbReference type="OrthoDB" id="5526466at2"/>
<reference evidence="1 2" key="1">
    <citation type="submission" date="2016-02" db="EMBL/GenBank/DDBJ databases">
        <title>Ulvibacter sp. LPB0005, isolated from Thais luteostoma.</title>
        <authorList>
            <person name="Shin S.-K."/>
            <person name="Yi H."/>
        </authorList>
    </citation>
    <scope>NUCLEOTIDE SEQUENCE [LARGE SCALE GENOMIC DNA]</scope>
    <source>
        <strain evidence="1 2">LPB0005</strain>
    </source>
</reference>
<evidence type="ECO:0008006" key="3">
    <source>
        <dbReference type="Google" id="ProtNLM"/>
    </source>
</evidence>
<evidence type="ECO:0000313" key="2">
    <source>
        <dbReference type="Proteomes" id="UP000077013"/>
    </source>
</evidence>
<gene>
    <name evidence="1" type="ORF">ULVI_01955</name>
</gene>
<keyword evidence="2" id="KW-1185">Reference proteome</keyword>
<dbReference type="InterPro" id="IPR003795">
    <property type="entry name" value="DUF192"/>
</dbReference>
<organism evidence="1 2">
    <name type="scientific">Cochleicola gelatinilyticus</name>
    <dbReference type="NCBI Taxonomy" id="1763537"/>
    <lineage>
        <taxon>Bacteria</taxon>
        <taxon>Pseudomonadati</taxon>
        <taxon>Bacteroidota</taxon>
        <taxon>Flavobacteriia</taxon>
        <taxon>Flavobacteriales</taxon>
        <taxon>Flavobacteriaceae</taxon>
        <taxon>Cochleicola</taxon>
    </lineage>
</organism>
<sequence>MKRIFISASLIAAFLLSTSCKEKTEEVVLTKKVVFTKEGSLILKKATSDSTLVSLDIEIADDEYQTQTGLMYRQSMLDSEAMLFVFNEEEPRAFYMKNTEFPLDIIFIDSENTIVSIQKNAKPLDKTSLPSEGPAQYVLEVNAGLTDLWNLQKGDVVEWNKVSE</sequence>
<dbReference type="AlphaFoldDB" id="A0A167ID61"/>
<name>A0A167ID61_9FLAO</name>
<dbReference type="PROSITE" id="PS51257">
    <property type="entry name" value="PROKAR_LIPOPROTEIN"/>
    <property type="match status" value="1"/>
</dbReference>
<dbReference type="Proteomes" id="UP000077013">
    <property type="component" value="Unassembled WGS sequence"/>
</dbReference>
<proteinExistence type="predicted"/>
<evidence type="ECO:0000313" key="1">
    <source>
        <dbReference type="EMBL" id="OAB79541.1"/>
    </source>
</evidence>
<dbReference type="InterPro" id="IPR038695">
    <property type="entry name" value="Saro_0823-like_sf"/>
</dbReference>
<dbReference type="EMBL" id="LRXL01000026">
    <property type="protein sequence ID" value="OAB79541.1"/>
    <property type="molecule type" value="Genomic_DNA"/>
</dbReference>
<dbReference type="RefSeq" id="WP_068589092.1">
    <property type="nucleotide sequence ID" value="NZ_LRXL01000026.1"/>
</dbReference>
<dbReference type="Pfam" id="PF02643">
    <property type="entry name" value="DUF192"/>
    <property type="match status" value="1"/>
</dbReference>
<dbReference type="PANTHER" id="PTHR37953:SF1">
    <property type="entry name" value="UPF0127 PROTEIN MJ1496"/>
    <property type="match status" value="1"/>
</dbReference>
<comment type="caution">
    <text evidence="1">The sequence shown here is derived from an EMBL/GenBank/DDBJ whole genome shotgun (WGS) entry which is preliminary data.</text>
</comment>
<dbReference type="Gene3D" id="2.60.120.1140">
    <property type="entry name" value="Protein of unknown function DUF192"/>
    <property type="match status" value="1"/>
</dbReference>
<accession>A0A167ID61</accession>